<evidence type="ECO:0000256" key="1">
    <source>
        <dbReference type="ARBA" id="ARBA00000929"/>
    </source>
</evidence>
<dbReference type="Proteomes" id="UP000290849">
    <property type="component" value="Unassembled WGS sequence"/>
</dbReference>
<comment type="function">
    <text evidence="10">Catalyzes the reversible hydration of fumarate to (S)-malate.</text>
</comment>
<protein>
    <recommendedName>
        <fullName evidence="10">Fumarate hydratase class I</fullName>
        <ecNumber evidence="10">4.2.1.2</ecNumber>
    </recommendedName>
</protein>
<dbReference type="Gene3D" id="3.20.130.10">
    <property type="entry name" value="Fe-S hydro-lyase, tartrate dehydratase beta-type, catalytic domain"/>
    <property type="match status" value="1"/>
</dbReference>
<feature type="domain" description="Fe-S hydro-lyase tartrate dehydratase beta-type catalytic" evidence="12">
    <location>
        <begin position="289"/>
        <end position="490"/>
    </location>
</feature>
<accession>A0A4Q1HFX4</accession>
<dbReference type="SUPFAM" id="SSF117457">
    <property type="entry name" value="FumA C-terminal domain-like"/>
    <property type="match status" value="1"/>
</dbReference>
<dbReference type="OrthoDB" id="9798978at2"/>
<dbReference type="NCBIfam" id="TIGR00722">
    <property type="entry name" value="ttdA_fumA_fumB"/>
    <property type="match status" value="1"/>
</dbReference>
<evidence type="ECO:0000256" key="4">
    <source>
        <dbReference type="ARBA" id="ARBA00011738"/>
    </source>
</evidence>
<evidence type="ECO:0000259" key="11">
    <source>
        <dbReference type="Pfam" id="PF05681"/>
    </source>
</evidence>
<keyword evidence="6 10" id="KW-0479">Metal-binding</keyword>
<organism evidence="13 14">
    <name type="scientific">Achromobacter aloeverae</name>
    <dbReference type="NCBI Taxonomy" id="1750518"/>
    <lineage>
        <taxon>Bacteria</taxon>
        <taxon>Pseudomonadati</taxon>
        <taxon>Pseudomonadota</taxon>
        <taxon>Betaproteobacteria</taxon>
        <taxon>Burkholderiales</taxon>
        <taxon>Alcaligenaceae</taxon>
        <taxon>Achromobacter</taxon>
    </lineage>
</organism>
<comment type="subunit">
    <text evidence="4 10">Homodimer.</text>
</comment>
<dbReference type="GO" id="GO:0051539">
    <property type="term" value="F:4 iron, 4 sulfur cluster binding"/>
    <property type="evidence" value="ECO:0007669"/>
    <property type="project" value="UniProtKB-UniRule"/>
</dbReference>
<evidence type="ECO:0000259" key="12">
    <source>
        <dbReference type="Pfam" id="PF05683"/>
    </source>
</evidence>
<keyword evidence="8 10" id="KW-0411">Iron-sulfur</keyword>
<dbReference type="GO" id="GO:0006091">
    <property type="term" value="P:generation of precursor metabolites and energy"/>
    <property type="evidence" value="ECO:0007669"/>
    <property type="project" value="InterPro"/>
</dbReference>
<proteinExistence type="inferred from homology"/>
<name>A0A4Q1HFX4_9BURK</name>
<dbReference type="NCBIfam" id="TIGR00723">
    <property type="entry name" value="ttdB_fumA_fumB"/>
    <property type="match status" value="1"/>
</dbReference>
<dbReference type="GO" id="GO:0004333">
    <property type="term" value="F:fumarate hydratase activity"/>
    <property type="evidence" value="ECO:0007669"/>
    <property type="project" value="UniProtKB-UniRule"/>
</dbReference>
<dbReference type="InterPro" id="IPR004646">
    <property type="entry name" value="Fe-S_hydro-lyase_TtdA-typ_cat"/>
</dbReference>
<comment type="similarity">
    <text evidence="3 10">Belongs to the class-I fumarase family.</text>
</comment>
<evidence type="ECO:0000256" key="5">
    <source>
        <dbReference type="ARBA" id="ARBA00022485"/>
    </source>
</evidence>
<keyword evidence="14" id="KW-1185">Reference proteome</keyword>
<keyword evidence="9 10" id="KW-0456">Lyase</keyword>
<keyword evidence="7 10" id="KW-0408">Iron</keyword>
<dbReference type="InterPro" id="IPR011167">
    <property type="entry name" value="Fe_dep_fumarate_hydratase"/>
</dbReference>
<evidence type="ECO:0000256" key="6">
    <source>
        <dbReference type="ARBA" id="ARBA00022723"/>
    </source>
</evidence>
<evidence type="ECO:0000256" key="9">
    <source>
        <dbReference type="ARBA" id="ARBA00023239"/>
    </source>
</evidence>
<evidence type="ECO:0000313" key="13">
    <source>
        <dbReference type="EMBL" id="RXN86045.1"/>
    </source>
</evidence>
<dbReference type="RefSeq" id="WP_129152214.1">
    <property type="nucleotide sequence ID" value="NZ_JBHSDO010000017.1"/>
</dbReference>
<comment type="cofactor">
    <cofactor evidence="2 10">
        <name>[4Fe-4S] cluster</name>
        <dbReference type="ChEBI" id="CHEBI:49883"/>
    </cofactor>
</comment>
<dbReference type="PANTHER" id="PTHR43351">
    <property type="entry name" value="L(+)-TARTRATE DEHYDRATASE SUBUNIT BETA"/>
    <property type="match status" value="1"/>
</dbReference>
<dbReference type="InterPro" id="IPR036660">
    <property type="entry name" value="Fe-S_hydroAse_TtdB_cat_sf"/>
</dbReference>
<evidence type="ECO:0000256" key="10">
    <source>
        <dbReference type="PIRNR" id="PIRNR001394"/>
    </source>
</evidence>
<dbReference type="EMBL" id="PYAL01000006">
    <property type="protein sequence ID" value="RXN86045.1"/>
    <property type="molecule type" value="Genomic_DNA"/>
</dbReference>
<evidence type="ECO:0000256" key="8">
    <source>
        <dbReference type="ARBA" id="ARBA00023014"/>
    </source>
</evidence>
<evidence type="ECO:0000256" key="7">
    <source>
        <dbReference type="ARBA" id="ARBA00023004"/>
    </source>
</evidence>
<sequence>MTVTIKEEDFIQSIADGIQFISYYHPVDYIRHLARAYEREESPAARDAIAQILTNSRMCAEGKRPLCQDTGIVNVFLKVGMNVRFDTQRSLQELCDEGVRRGYTNPDNPLRASVLDDPLFSRRNTKDNTPCIVNVELVPGDKVDVQLASKGGGSENKSKFAMLNPSDSLVDWVLKTVPTMGAGWCPPGMLGIGVGGTAEKAALLAKQSLMDDIDMYELLERGPRTKLEELRIELYEKVNALGIGAQGLGGLTTVLDVKIATFPTHAASLPVAMIPNCAATRHAHFELDGSGPAHLTPPSLSEWPEVHWAPDYNKSRQVDLNTLTREEVASWKPGQTLLLSGKMLTGRDAAHKRIQDMLAKGEPLPVDFANRVIYYVGPVDPVRDEVVGPAGPTTSTRMDKFTDMMLDKTGLIAMIGKSERGPVAIEAIRKHGSAYLMAVGGAAYLVSKAIRGAKVLGFADLGMEAIYEFDVKDMPVTVAVDAQGTSVHTTGPKEWQARIGKIPVATA</sequence>
<dbReference type="InterPro" id="IPR004647">
    <property type="entry name" value="Fe-S_hydro-lyase_TtdB-typ_cat"/>
</dbReference>
<dbReference type="PANTHER" id="PTHR43351:SF2">
    <property type="entry name" value="L(+)-TARTRATE DEHYDRATASE SUBUNIT BETA-RELATED"/>
    <property type="match status" value="1"/>
</dbReference>
<feature type="domain" description="Fe-S hydro-lyase tartrate dehydratase alpha-type catalytic" evidence="11">
    <location>
        <begin position="12"/>
        <end position="285"/>
    </location>
</feature>
<comment type="catalytic activity">
    <reaction evidence="1 10">
        <text>(S)-malate = fumarate + H2O</text>
        <dbReference type="Rhea" id="RHEA:12460"/>
        <dbReference type="ChEBI" id="CHEBI:15377"/>
        <dbReference type="ChEBI" id="CHEBI:15589"/>
        <dbReference type="ChEBI" id="CHEBI:29806"/>
        <dbReference type="EC" id="4.2.1.2"/>
    </reaction>
</comment>
<dbReference type="Pfam" id="PF05683">
    <property type="entry name" value="Fumerase_C"/>
    <property type="match status" value="1"/>
</dbReference>
<evidence type="ECO:0000256" key="2">
    <source>
        <dbReference type="ARBA" id="ARBA00001966"/>
    </source>
</evidence>
<evidence type="ECO:0000313" key="14">
    <source>
        <dbReference type="Proteomes" id="UP000290849"/>
    </source>
</evidence>
<dbReference type="EC" id="4.2.1.2" evidence="10"/>
<dbReference type="AlphaFoldDB" id="A0A4Q1HFX4"/>
<dbReference type="Pfam" id="PF05681">
    <property type="entry name" value="Fumerase"/>
    <property type="match status" value="1"/>
</dbReference>
<dbReference type="PIRSF" id="PIRSF001394">
    <property type="entry name" value="Fe_dep_fumar_hy"/>
    <property type="match status" value="1"/>
</dbReference>
<evidence type="ECO:0000256" key="3">
    <source>
        <dbReference type="ARBA" id="ARBA00008876"/>
    </source>
</evidence>
<comment type="caution">
    <text evidence="13">The sequence shown here is derived from an EMBL/GenBank/DDBJ whole genome shotgun (WGS) entry which is preliminary data.</text>
</comment>
<reference evidence="13 14" key="1">
    <citation type="journal article" date="2017" name="Int. J. Syst. Evol. Microbiol.">
        <title>Achromobacter aloeverae sp. nov., isolated from the root of Aloe vera (L.) Burm.f.</title>
        <authorList>
            <person name="Kuncharoen N."/>
            <person name="Muramatsu Y."/>
            <person name="Shibata C."/>
            <person name="Kamakura Y."/>
            <person name="Nakagawa Y."/>
            <person name="Tanasupawat S."/>
        </authorList>
    </citation>
    <scope>NUCLEOTIDE SEQUENCE [LARGE SCALE GENOMIC DNA]</scope>
    <source>
        <strain evidence="13 14">AVA-1</strain>
    </source>
</reference>
<gene>
    <name evidence="13" type="ORF">C7R54_20030</name>
</gene>
<keyword evidence="5 10" id="KW-0004">4Fe-4S</keyword>
<dbReference type="GO" id="GO:0046872">
    <property type="term" value="F:metal ion binding"/>
    <property type="evidence" value="ECO:0007669"/>
    <property type="project" value="UniProtKB-UniRule"/>
</dbReference>